<evidence type="ECO:0000313" key="1">
    <source>
        <dbReference type="EMBL" id="RDK47385.1"/>
    </source>
</evidence>
<dbReference type="Proteomes" id="UP000254937">
    <property type="component" value="Unassembled WGS sequence"/>
</dbReference>
<dbReference type="EMBL" id="KZ851845">
    <property type="protein sequence ID" value="RDK47385.1"/>
    <property type="molecule type" value="Genomic_DNA"/>
</dbReference>
<name>A0A370PYX3_ASPPH</name>
<dbReference type="AlphaFoldDB" id="A0A370PYX3"/>
<keyword evidence="2" id="KW-1185">Reference proteome</keyword>
<reference evidence="1 2" key="1">
    <citation type="submission" date="2018-07" db="EMBL/GenBank/DDBJ databases">
        <title>Section-level genome sequencing of Aspergillus section Nigri to investigate inter- and intra-species variation.</title>
        <authorList>
            <consortium name="DOE Joint Genome Institute"/>
            <person name="Vesth T.C."/>
            <person name="Nybo J.L."/>
            <person name="Theobald S."/>
            <person name="Frisvad J.C."/>
            <person name="Larsen T.O."/>
            <person name="Nielsen K.F."/>
            <person name="Hoof J.B."/>
            <person name="Brandl J."/>
            <person name="Salamov A."/>
            <person name="Riley R."/>
            <person name="Gladden J.M."/>
            <person name="Phatale P."/>
            <person name="Nielsen M.T."/>
            <person name="Lyhne E.K."/>
            <person name="Kogle M.E."/>
            <person name="Strasser K."/>
            <person name="McDonnell E."/>
            <person name="Barry K."/>
            <person name="Clum A."/>
            <person name="Chen C."/>
            <person name="Nolan M."/>
            <person name="Sandor L."/>
            <person name="Kuo A."/>
            <person name="Lipzen A."/>
            <person name="Hainaut M."/>
            <person name="Drula E."/>
            <person name="Tsang A."/>
            <person name="Magnuson J.K."/>
            <person name="Henrissat B."/>
            <person name="Wiebenga A."/>
            <person name="Simmons B.A."/>
            <person name="Makela M.R."/>
            <person name="De vries R.P."/>
            <person name="Grigoriev I.V."/>
            <person name="Mortensen U.H."/>
            <person name="Baker S.E."/>
            <person name="Andersen M.R."/>
        </authorList>
    </citation>
    <scope>NUCLEOTIDE SEQUENCE [LARGE SCALE GENOMIC DNA]</scope>
    <source>
        <strain evidence="1 2">ATCC 13157</strain>
    </source>
</reference>
<proteinExistence type="predicted"/>
<protein>
    <submittedName>
        <fullName evidence="1">Uncharacterized protein</fullName>
    </submittedName>
</protein>
<sequence>MMESGWAYLQNPLASRWRPAEDCRPTYQSLTTDEHIIPWNRLTLGGSIPWYFVSSSLVTTTRFTVNGGFSGQLSYLVGGWATSPNYFTYVDAQRLFVLKKNSIKMTRKLAQWALRPGRPRPTLKY</sequence>
<gene>
    <name evidence="1" type="ORF">M752DRAFT_73680</name>
</gene>
<accession>A0A370PYX3</accession>
<organism evidence="1 2">
    <name type="scientific">Aspergillus phoenicis ATCC 13157</name>
    <dbReference type="NCBI Taxonomy" id="1353007"/>
    <lineage>
        <taxon>Eukaryota</taxon>
        <taxon>Fungi</taxon>
        <taxon>Dikarya</taxon>
        <taxon>Ascomycota</taxon>
        <taxon>Pezizomycotina</taxon>
        <taxon>Eurotiomycetes</taxon>
        <taxon>Eurotiomycetidae</taxon>
        <taxon>Eurotiales</taxon>
        <taxon>Aspergillaceae</taxon>
        <taxon>Aspergillus</taxon>
    </lineage>
</organism>
<evidence type="ECO:0000313" key="2">
    <source>
        <dbReference type="Proteomes" id="UP000254937"/>
    </source>
</evidence>